<feature type="domain" description="Fatty acid desaturase" evidence="13">
    <location>
        <begin position="464"/>
        <end position="659"/>
    </location>
</feature>
<dbReference type="GeneID" id="68107320"/>
<sequence>MSTHDTSITSDATGIKSKLDWTFEDFENLLSSKKLFEPSNSKAFFQLVVTLGLIIWGVVSVVKFDESSYWYLLMPLAWLFLGFCACRLIAVAYGCSTKQFFNLGTIPEWMNDLLGFICMLPLLYPFENVKSLKNAVWRSQEHNGGKFTSENKENASQQESDNPNEEEVYFMFSALLRIVKSPFWFFSSVWECLTTHIHFPMASTSIVLNSIVLYVFGIGAVYMLICWVGVWGLIKFYLAPLTAFHLINSILMKMNERIPLESKDGKNEQQQQQQQQKTATSATKALLSLPSTVLEFLTHYSLSHYKISIKWYQQFHDISNTESKIDSEPSFSLLAKLSNSIPFYHWASARALLEEKLSTPNKQGQSTAKTLNLTQVARHGTFSDFFSILSLKGGNSTHPVTYSELVDYLDLRNIDYLISIYLIGSIVGSIYGILACPFNWKTYLLAWIGQYSAGIGISTGYHPFFAHLSCEAVWPVRLLILIIGAASFQGSAIQWSSDHRRHHKYIDTDKDPYNIKKSFFYAHMGWLMKTRPVDYSNVPDLTSDPMCVFQHKYYLWFAILTGYIVPTIIAGFAWGDWMGGFWIGGVLSKTWLQHCTFFINSLAHTWGDATFNDDHTARDSYIVSLLTFGEGYHNFHHTFAYDYRNGVRWYHYDPGKWIIYTLSLFGWTYNLRRCDDEHYEKGRIVMRQKQIDMKREKIDEIIRQRKAK</sequence>
<feature type="transmembrane region" description="Helical" evidence="12">
    <location>
        <begin position="109"/>
        <end position="126"/>
    </location>
</feature>
<dbReference type="VEuPathDB" id="AmoebaDB:NF0011050"/>
<dbReference type="InterPro" id="IPR005804">
    <property type="entry name" value="FA_desaturase_dom"/>
</dbReference>
<dbReference type="AlphaFoldDB" id="A0A6A5C3T3"/>
<comment type="domain">
    <text evidence="10">The histidine box domains are involved in binding the catalytic metal ions.</text>
</comment>
<evidence type="ECO:0000256" key="4">
    <source>
        <dbReference type="ARBA" id="ARBA00022832"/>
    </source>
</evidence>
<evidence type="ECO:0000256" key="6">
    <source>
        <dbReference type="ARBA" id="ARBA00023002"/>
    </source>
</evidence>
<dbReference type="OrthoDB" id="10260134at2759"/>
<feature type="region of interest" description="Disordered" evidence="11">
    <location>
        <begin position="143"/>
        <end position="162"/>
    </location>
</feature>
<dbReference type="GO" id="GO:0004768">
    <property type="term" value="F:stearoyl-CoA 9-desaturase activity"/>
    <property type="evidence" value="ECO:0007669"/>
    <property type="project" value="TreeGrafter"/>
</dbReference>
<feature type="transmembrane region" description="Helical" evidence="12">
    <location>
        <begin position="43"/>
        <end position="62"/>
    </location>
</feature>
<feature type="transmembrane region" description="Helical" evidence="12">
    <location>
        <begin position="206"/>
        <end position="230"/>
    </location>
</feature>
<comment type="cofactor">
    <cofactor evidence="10">
        <name>Fe(2+)</name>
        <dbReference type="ChEBI" id="CHEBI:29033"/>
    </cofactor>
</comment>
<reference evidence="14 15" key="1">
    <citation type="journal article" date="2019" name="Sci. Rep.">
        <title>Nanopore sequencing improves the draft genome of the human pathogenic amoeba Naegleria fowleri.</title>
        <authorList>
            <person name="Liechti N."/>
            <person name="Schurch N."/>
            <person name="Bruggmann R."/>
            <person name="Wittwer M."/>
        </authorList>
    </citation>
    <scope>NUCLEOTIDE SEQUENCE [LARGE SCALE GENOMIC DNA]</scope>
    <source>
        <strain evidence="14 15">ATCC 30894</strain>
    </source>
</reference>
<keyword evidence="6 10" id="KW-0560">Oxidoreductase</keyword>
<evidence type="ECO:0000256" key="12">
    <source>
        <dbReference type="SAM" id="Phobius"/>
    </source>
</evidence>
<dbReference type="EMBL" id="VFQX01000001">
    <property type="protein sequence ID" value="KAF0985063.1"/>
    <property type="molecule type" value="Genomic_DNA"/>
</dbReference>
<keyword evidence="10" id="KW-0444">Lipid biosynthesis</keyword>
<evidence type="ECO:0000313" key="14">
    <source>
        <dbReference type="EMBL" id="KAF0985063.1"/>
    </source>
</evidence>
<evidence type="ECO:0000256" key="10">
    <source>
        <dbReference type="RuleBase" id="RU000581"/>
    </source>
</evidence>
<dbReference type="GO" id="GO:0005506">
    <property type="term" value="F:iron ion binding"/>
    <property type="evidence" value="ECO:0007669"/>
    <property type="project" value="TreeGrafter"/>
</dbReference>
<dbReference type="VEuPathDB" id="AmoebaDB:NfTy_025820"/>
<evidence type="ECO:0000256" key="9">
    <source>
        <dbReference type="ARBA" id="ARBA00023136"/>
    </source>
</evidence>
<evidence type="ECO:0000256" key="1">
    <source>
        <dbReference type="ARBA" id="ARBA00004141"/>
    </source>
</evidence>
<dbReference type="Proteomes" id="UP000444721">
    <property type="component" value="Unassembled WGS sequence"/>
</dbReference>
<name>A0A6A5C3T3_NAEFO</name>
<comment type="similarity">
    <text evidence="2 10">Belongs to the fatty acid desaturase type 1 family.</text>
</comment>
<gene>
    <name evidence="14" type="ORF">FDP41_000102</name>
</gene>
<evidence type="ECO:0000256" key="2">
    <source>
        <dbReference type="ARBA" id="ARBA00009295"/>
    </source>
</evidence>
<evidence type="ECO:0000256" key="7">
    <source>
        <dbReference type="ARBA" id="ARBA00023004"/>
    </source>
</evidence>
<evidence type="ECO:0000256" key="11">
    <source>
        <dbReference type="SAM" id="MobiDB-lite"/>
    </source>
</evidence>
<dbReference type="PANTHER" id="PTHR11351">
    <property type="entry name" value="ACYL-COA DESATURASE"/>
    <property type="match status" value="1"/>
</dbReference>
<keyword evidence="9 12" id="KW-0472">Membrane</keyword>
<feature type="transmembrane region" description="Helical" evidence="12">
    <location>
        <begin position="68"/>
        <end position="89"/>
    </location>
</feature>
<dbReference type="VEuPathDB" id="AmoebaDB:NF0011060"/>
<feature type="transmembrane region" description="Helical" evidence="12">
    <location>
        <begin position="478"/>
        <end position="495"/>
    </location>
</feature>
<protein>
    <recommendedName>
        <fullName evidence="13">Fatty acid desaturase domain-containing protein</fullName>
    </recommendedName>
</protein>
<dbReference type="Pfam" id="PF00487">
    <property type="entry name" value="FA_desaturase"/>
    <property type="match status" value="1"/>
</dbReference>
<keyword evidence="8" id="KW-0443">Lipid metabolism</keyword>
<feature type="compositionally biased region" description="Basic and acidic residues" evidence="11">
    <location>
        <begin position="143"/>
        <end position="153"/>
    </location>
</feature>
<proteinExistence type="inferred from homology"/>
<dbReference type="CDD" id="cd03505">
    <property type="entry name" value="Delta9-FADS-like"/>
    <property type="match status" value="1"/>
</dbReference>
<comment type="subcellular location">
    <subcellularLocation>
        <location evidence="1">Membrane</location>
        <topology evidence="1">Multi-pass membrane protein</topology>
    </subcellularLocation>
</comment>
<evidence type="ECO:0000256" key="3">
    <source>
        <dbReference type="ARBA" id="ARBA00022692"/>
    </source>
</evidence>
<evidence type="ECO:0000256" key="5">
    <source>
        <dbReference type="ARBA" id="ARBA00022989"/>
    </source>
</evidence>
<dbReference type="PANTHER" id="PTHR11351:SF29">
    <property type="entry name" value="DELTA 9 FATTY ACID DESATURASE"/>
    <property type="match status" value="1"/>
</dbReference>
<evidence type="ECO:0000313" key="15">
    <source>
        <dbReference type="Proteomes" id="UP000444721"/>
    </source>
</evidence>
<dbReference type="VEuPathDB" id="AmoebaDB:FDP41_000102"/>
<dbReference type="OMA" id="NDDHTAR"/>
<accession>A0A6A5C3T3</accession>
<keyword evidence="5 12" id="KW-1133">Transmembrane helix</keyword>
<evidence type="ECO:0000256" key="8">
    <source>
        <dbReference type="ARBA" id="ARBA00023098"/>
    </source>
</evidence>
<keyword evidence="3 10" id="KW-0812">Transmembrane</keyword>
<feature type="transmembrane region" description="Helical" evidence="12">
    <location>
        <begin position="553"/>
        <end position="574"/>
    </location>
</feature>
<keyword evidence="7" id="KW-0408">Iron</keyword>
<keyword evidence="4" id="KW-0276">Fatty acid metabolism</keyword>
<evidence type="ECO:0000259" key="13">
    <source>
        <dbReference type="Pfam" id="PF00487"/>
    </source>
</evidence>
<dbReference type="PRINTS" id="PR00075">
    <property type="entry name" value="FACDDSATRASE"/>
</dbReference>
<feature type="transmembrane region" description="Helical" evidence="12">
    <location>
        <begin position="418"/>
        <end position="440"/>
    </location>
</feature>
<keyword evidence="10" id="KW-0275">Fatty acid biosynthesis</keyword>
<comment type="caution">
    <text evidence="14">The sequence shown here is derived from an EMBL/GenBank/DDBJ whole genome shotgun (WGS) entry which is preliminary data.</text>
</comment>
<keyword evidence="15" id="KW-1185">Reference proteome</keyword>
<feature type="transmembrane region" description="Helical" evidence="12">
    <location>
        <begin position="446"/>
        <end position="466"/>
    </location>
</feature>
<dbReference type="RefSeq" id="XP_044569776.1">
    <property type="nucleotide sequence ID" value="XM_044700471.1"/>
</dbReference>
<dbReference type="GO" id="GO:0006636">
    <property type="term" value="P:unsaturated fatty acid biosynthetic process"/>
    <property type="evidence" value="ECO:0007669"/>
    <property type="project" value="TreeGrafter"/>
</dbReference>
<dbReference type="GO" id="GO:0005789">
    <property type="term" value="C:endoplasmic reticulum membrane"/>
    <property type="evidence" value="ECO:0007669"/>
    <property type="project" value="TreeGrafter"/>
</dbReference>
<organism evidence="14 15">
    <name type="scientific">Naegleria fowleri</name>
    <name type="common">Brain eating amoeba</name>
    <dbReference type="NCBI Taxonomy" id="5763"/>
    <lineage>
        <taxon>Eukaryota</taxon>
        <taxon>Discoba</taxon>
        <taxon>Heterolobosea</taxon>
        <taxon>Tetramitia</taxon>
        <taxon>Eutetramitia</taxon>
        <taxon>Vahlkampfiidae</taxon>
        <taxon>Naegleria</taxon>
    </lineage>
</organism>
<dbReference type="InterPro" id="IPR015876">
    <property type="entry name" value="Acyl-CoA_DS"/>
</dbReference>